<feature type="transmembrane region" description="Helical" evidence="1">
    <location>
        <begin position="143"/>
        <end position="159"/>
    </location>
</feature>
<evidence type="ECO:0008006" key="3">
    <source>
        <dbReference type="Google" id="ProtNLM"/>
    </source>
</evidence>
<keyword evidence="1" id="KW-0472">Membrane</keyword>
<proteinExistence type="predicted"/>
<name>A0A6J5NVU1_9CAUD</name>
<organism evidence="2">
    <name type="scientific">uncultured Caudovirales phage</name>
    <dbReference type="NCBI Taxonomy" id="2100421"/>
    <lineage>
        <taxon>Viruses</taxon>
        <taxon>Duplodnaviria</taxon>
        <taxon>Heunggongvirae</taxon>
        <taxon>Uroviricota</taxon>
        <taxon>Caudoviricetes</taxon>
        <taxon>Peduoviridae</taxon>
        <taxon>Maltschvirus</taxon>
        <taxon>Maltschvirus maltsch</taxon>
    </lineage>
</organism>
<reference evidence="2" key="1">
    <citation type="submission" date="2020-04" db="EMBL/GenBank/DDBJ databases">
        <authorList>
            <person name="Chiriac C."/>
            <person name="Salcher M."/>
            <person name="Ghai R."/>
            <person name="Kavagutti S V."/>
        </authorList>
    </citation>
    <scope>NUCLEOTIDE SEQUENCE</scope>
</reference>
<evidence type="ECO:0000256" key="1">
    <source>
        <dbReference type="SAM" id="Phobius"/>
    </source>
</evidence>
<accession>A0A6J5NVU1</accession>
<keyword evidence="1" id="KW-0812">Transmembrane</keyword>
<evidence type="ECO:0000313" key="2">
    <source>
        <dbReference type="EMBL" id="CAB4161205.1"/>
    </source>
</evidence>
<sequence length="166" mass="18389">MFSIISGILGFATSGLPSLLGFFQQKGDQAHEREMAKLQNEQAMRMAEKGFVSQEKIAAIELEGTYAETYAQEREALYAHDTKLVEGASQWVKTLNACVRPFVAFTFVGLLVFVDVAGFIWAVKSTGGFTPESMDAIFSSDEMSIVASIIGFYFGSRTWEKKRESI</sequence>
<keyword evidence="1" id="KW-1133">Transmembrane helix</keyword>
<feature type="transmembrane region" description="Helical" evidence="1">
    <location>
        <begin position="102"/>
        <end position="123"/>
    </location>
</feature>
<dbReference type="EMBL" id="LR796703">
    <property type="protein sequence ID" value="CAB4161205.1"/>
    <property type="molecule type" value="Genomic_DNA"/>
</dbReference>
<gene>
    <name evidence="2" type="ORF">UFOVP765_58</name>
</gene>
<protein>
    <recommendedName>
        <fullName evidence="3">Holin of 3TMs, for gene-transfer release</fullName>
    </recommendedName>
</protein>